<dbReference type="InterPro" id="IPR039994">
    <property type="entry name" value="NO66-like"/>
</dbReference>
<keyword evidence="2" id="KW-0479">Metal-binding</keyword>
<dbReference type="GO" id="GO:0032453">
    <property type="term" value="F:histone H3K4 demethylase activity"/>
    <property type="evidence" value="ECO:0007669"/>
    <property type="project" value="TreeGrafter"/>
</dbReference>
<dbReference type="PANTHER" id="PTHR13096:SF9">
    <property type="entry name" value="BIFUNCTIONAL LYSINE-SPECIFIC DEMETHYLASE AND HISTIDYL-HYDROXYLASE"/>
    <property type="match status" value="1"/>
</dbReference>
<dbReference type="SMART" id="SM00558">
    <property type="entry name" value="JmjC"/>
    <property type="match status" value="1"/>
</dbReference>
<dbReference type="EMBL" id="PVWO01000125">
    <property type="protein sequence ID" value="PSB56452.1"/>
    <property type="molecule type" value="Genomic_DNA"/>
</dbReference>
<sequence>MLVEDFDFEKIISPISLDTFIADYWEQKPLHIAREHPTYYQELFSKQALDSVLFFSTPKPPQLRVIKNQQEVFPDKYIKQDGQLNLNQLYKLYDEGNTLVVNGLHQLWLPLTILCRNLQLAFNHTVIANCYASPKQSKGLMPHYDTHDVFVLQIEGAKQWFVHEAPQPVPLLHSDQPIIPEGKLAEPLHSIYLKAGDLLYIPRGFIHHAATADSASSLHLTIGLYATQWFDLLIQALTQVSCQRAEFRQALPLGYLQRSEIRADLKAQFQSLSEKFCQEANFDAAIDITLENFIRQMTPVPDGHLSQVDNLDKVTLETIVAKRKGMVCRLVRQDRFISIQFPGNTIKGESHLQAALTFITDADSSFSVGDLPDNLTDEGKIVLIRRLIRGGLLYQI</sequence>
<protein>
    <recommendedName>
        <fullName evidence="4">JmjC domain-containing protein</fullName>
    </recommendedName>
</protein>
<comment type="caution">
    <text evidence="5">The sequence shown here is derived from an EMBL/GenBank/DDBJ whole genome shotgun (WGS) entry which is preliminary data.</text>
</comment>
<gene>
    <name evidence="5" type="ORF">C7B77_11845</name>
</gene>
<evidence type="ECO:0000313" key="6">
    <source>
        <dbReference type="Proteomes" id="UP000238937"/>
    </source>
</evidence>
<feature type="domain" description="JmjC" evidence="4">
    <location>
        <begin position="96"/>
        <end position="241"/>
    </location>
</feature>
<dbReference type="PANTHER" id="PTHR13096">
    <property type="entry name" value="MINA53 MYC INDUCED NUCLEAR ANTIGEN"/>
    <property type="match status" value="1"/>
</dbReference>
<dbReference type="Gene3D" id="2.60.120.650">
    <property type="entry name" value="Cupin"/>
    <property type="match status" value="1"/>
</dbReference>
<organism evidence="5 6">
    <name type="scientific">Chamaesiphon polymorphus CCALA 037</name>
    <dbReference type="NCBI Taxonomy" id="2107692"/>
    <lineage>
        <taxon>Bacteria</taxon>
        <taxon>Bacillati</taxon>
        <taxon>Cyanobacteriota</taxon>
        <taxon>Cyanophyceae</taxon>
        <taxon>Gomontiellales</taxon>
        <taxon>Chamaesiphonaceae</taxon>
        <taxon>Chamaesiphon</taxon>
    </lineage>
</organism>
<evidence type="ECO:0000256" key="1">
    <source>
        <dbReference type="ARBA" id="ARBA00001954"/>
    </source>
</evidence>
<reference evidence="5 6" key="1">
    <citation type="submission" date="2018-03" db="EMBL/GenBank/DDBJ databases">
        <title>The ancient ancestry and fast evolution of plastids.</title>
        <authorList>
            <person name="Moore K.R."/>
            <person name="Magnabosco C."/>
            <person name="Momper L."/>
            <person name="Gold D.A."/>
            <person name="Bosak T."/>
            <person name="Fournier G.P."/>
        </authorList>
    </citation>
    <scope>NUCLEOTIDE SEQUENCE [LARGE SCALE GENOMIC DNA]</scope>
    <source>
        <strain evidence="5 6">CCALA 037</strain>
    </source>
</reference>
<proteinExistence type="predicted"/>
<dbReference type="GO" id="GO:0046872">
    <property type="term" value="F:metal ion binding"/>
    <property type="evidence" value="ECO:0007669"/>
    <property type="project" value="UniProtKB-KW"/>
</dbReference>
<dbReference type="InterPro" id="IPR003347">
    <property type="entry name" value="JmjC_dom"/>
</dbReference>
<dbReference type="GO" id="GO:0051864">
    <property type="term" value="F:histone H3K36 demethylase activity"/>
    <property type="evidence" value="ECO:0007669"/>
    <property type="project" value="TreeGrafter"/>
</dbReference>
<accession>A0A2T1GFR0</accession>
<dbReference type="AlphaFoldDB" id="A0A2T1GFR0"/>
<keyword evidence="3" id="KW-0408">Iron</keyword>
<evidence type="ECO:0000313" key="5">
    <source>
        <dbReference type="EMBL" id="PSB56452.1"/>
    </source>
</evidence>
<dbReference type="Pfam" id="PF08007">
    <property type="entry name" value="JmjC_2"/>
    <property type="match status" value="1"/>
</dbReference>
<keyword evidence="6" id="KW-1185">Reference proteome</keyword>
<name>A0A2T1GFR0_9CYAN</name>
<comment type="cofactor">
    <cofactor evidence="1">
        <name>Fe(2+)</name>
        <dbReference type="ChEBI" id="CHEBI:29033"/>
    </cofactor>
</comment>
<evidence type="ECO:0000259" key="4">
    <source>
        <dbReference type="PROSITE" id="PS51184"/>
    </source>
</evidence>
<dbReference type="SUPFAM" id="SSF51197">
    <property type="entry name" value="Clavaminate synthase-like"/>
    <property type="match status" value="1"/>
</dbReference>
<evidence type="ECO:0000256" key="3">
    <source>
        <dbReference type="ARBA" id="ARBA00023004"/>
    </source>
</evidence>
<evidence type="ECO:0000256" key="2">
    <source>
        <dbReference type="ARBA" id="ARBA00022723"/>
    </source>
</evidence>
<dbReference type="Proteomes" id="UP000238937">
    <property type="component" value="Unassembled WGS sequence"/>
</dbReference>
<dbReference type="RefSeq" id="WP_106304573.1">
    <property type="nucleotide sequence ID" value="NZ_PVWO01000125.1"/>
</dbReference>
<dbReference type="OrthoDB" id="118524at2"/>
<dbReference type="PROSITE" id="PS51184">
    <property type="entry name" value="JMJC"/>
    <property type="match status" value="1"/>
</dbReference>